<evidence type="ECO:0000256" key="1">
    <source>
        <dbReference type="ARBA" id="ARBA00022729"/>
    </source>
</evidence>
<dbReference type="InterPro" id="IPR015816">
    <property type="entry name" value="Vitellinogen_b-sht_N"/>
</dbReference>
<accession>N6TTR0</accession>
<proteinExistence type="predicted"/>
<evidence type="ECO:0000256" key="3">
    <source>
        <dbReference type="PROSITE-ProRule" id="PRU00557"/>
    </source>
</evidence>
<keyword evidence="2" id="KW-0325">Glycoprotein</keyword>
<dbReference type="PROSITE" id="PS51233">
    <property type="entry name" value="VWFD"/>
    <property type="match status" value="1"/>
</dbReference>
<keyword evidence="1" id="KW-0732">Signal</keyword>
<dbReference type="InterPro" id="IPR050733">
    <property type="entry name" value="Vitellogenin/Apolipophorin"/>
</dbReference>
<dbReference type="Gene3D" id="1.25.10.20">
    <property type="entry name" value="Vitellinogen, superhelical"/>
    <property type="match status" value="1"/>
</dbReference>
<protein>
    <submittedName>
        <fullName evidence="4">Uncharacterized protein</fullName>
    </submittedName>
</protein>
<dbReference type="PANTHER" id="PTHR23345">
    <property type="entry name" value="VITELLOGENIN-RELATED"/>
    <property type="match status" value="1"/>
</dbReference>
<dbReference type="GO" id="GO:0005319">
    <property type="term" value="F:lipid transporter activity"/>
    <property type="evidence" value="ECO:0007669"/>
    <property type="project" value="InterPro"/>
</dbReference>
<organism evidence="4">
    <name type="scientific">Dendroctonus ponderosae</name>
    <name type="common">Mountain pine beetle</name>
    <dbReference type="NCBI Taxonomy" id="77166"/>
    <lineage>
        <taxon>Eukaryota</taxon>
        <taxon>Metazoa</taxon>
        <taxon>Ecdysozoa</taxon>
        <taxon>Arthropoda</taxon>
        <taxon>Hexapoda</taxon>
        <taxon>Insecta</taxon>
        <taxon>Pterygota</taxon>
        <taxon>Neoptera</taxon>
        <taxon>Endopterygota</taxon>
        <taxon>Coleoptera</taxon>
        <taxon>Polyphaga</taxon>
        <taxon>Cucujiformia</taxon>
        <taxon>Curculionidae</taxon>
        <taxon>Scolytinae</taxon>
        <taxon>Dendroctonus</taxon>
    </lineage>
</organism>
<dbReference type="SUPFAM" id="SSF48431">
    <property type="entry name" value="Lipovitellin-phosvitin complex, superhelical domain"/>
    <property type="match status" value="1"/>
</dbReference>
<dbReference type="SMART" id="SM01169">
    <property type="entry name" value="DUF1943"/>
    <property type="match status" value="1"/>
</dbReference>
<evidence type="ECO:0000256" key="2">
    <source>
        <dbReference type="ARBA" id="ARBA00023180"/>
    </source>
</evidence>
<dbReference type="PROSITE" id="PS51211">
    <property type="entry name" value="VITELLOGENIN"/>
    <property type="match status" value="1"/>
</dbReference>
<dbReference type="Gene3D" id="2.30.230.10">
    <property type="entry name" value="Lipovitellin, beta-sheet shell regions, chain A"/>
    <property type="match status" value="1"/>
</dbReference>
<dbReference type="SMART" id="SM00216">
    <property type="entry name" value="VWD"/>
    <property type="match status" value="1"/>
</dbReference>
<keyword evidence="3" id="KW-1015">Disulfide bond</keyword>
<dbReference type="InterPro" id="IPR011030">
    <property type="entry name" value="Lipovitellin_superhlx_dom"/>
</dbReference>
<dbReference type="InterPro" id="IPR001846">
    <property type="entry name" value="VWF_type-D"/>
</dbReference>
<comment type="caution">
    <text evidence="3">Lacks conserved residue(s) required for the propagation of feature annotation.</text>
</comment>
<dbReference type="Pfam" id="PF01347">
    <property type="entry name" value="Vitellogenin_N"/>
    <property type="match status" value="1"/>
</dbReference>
<dbReference type="InterPro" id="IPR015255">
    <property type="entry name" value="Vitellinogen_open_b-sht"/>
</dbReference>
<sequence length="3365" mass="368785">MYNLKSTHIDDKNRSIAKKFAEADAKEKVVKLCHFPAAQTFKYAVGTTYQYKYDGKIEISLSSAEGQTTSTEVKADVSLTQLPECNQLLKLQNVQILGANGKKFGSIPDIEKPIRINNNDGTLDDSICVVDGDNQNSINVKRAIASIFQASLKNNYETDVFGRCPTEVSSHKEGGVLVIQKSRSLNKCSYREHIQQDFLSTALNLNSEIKSSPILNGDYSANLKVKNGILDQATVTEDYLFVPFSVGKNGAKAQIVSKLQYSGTSKTPAQSPASKPRSIIFENPHPVTAPTSNVQTILEAVKDVAKTIDVVVGEETAKEFINLLKIVKVSSASDLLAVYNQVRSGVGVGDKNAAKRLYLDALLRAGNGETIEAILQLLNSKQLDELDSKLALLSLNVVRHATEGSVKAVTHLLDTPKLPREAYLGIGNLAGRFCAQHNCDNNAEIKALTNKLLAKVGGKFTNREQENDAVYALKALANLRDLSDIVVPKVTALAQNKNLPSRLRVAALDTYLADACKDKLRNSALQILQDIQQDSEVRIRAFLVVAQCPTAKIGTAVQNVLNKEPSIQVGGFITSYIHALRASANPDKDLAKKFLGFRPTKNFPIDPRKYSFNGEFSYAVDTLGLAASSEANVIYSQNSWLPRSTNLNLTAEVFGHSLNFLEIETRQENLDRLVEHYLGPKGVLRKTVLPDLLKEGKTSYHKLADYVEGKLKATLQRSRRDVSKAEIENIAKQVQIKTSELNKDLDLDVSLKAFGSEIFFLNVNQEAKVKPEAIIDSIIAQLAKGLDRLQRFEMDFRSQETFRRNLNFLNAELDYPTSLGFPLRLAIDGSATVQVKAEGNVDVRKLINNPEKGELRIKLIPSANVEVAGTITLDALVVENGLKVVSTLYSSTGGDLKATWDKATGFDLKLGLPVQEQKLISVNHEIVFASREQAGKAVNLPLKFTQVKDFSICLDQLSSFIGLTFCAEINGPNVGGQQIPVLPFPLAGDAKVAVTIENDDVSEYRLRHSIKPAHADLVFETIDKQNKKKVSLDLEGEYSPEKYVRALFTSSVKTASAEARIILTNVEKSLLIKILNDQDEIVGKIGVSVSGTPERAVYKPILELKTPSGQQPLPVKAEGEVVVESSGENLKIIFQNVKVFDAQRQLTVSGNVGREAGVFFSDVKISNGAHNVGLEGRLQLTSELIKFNVKIENSINSNANFNLKGEFKKQESHYDAAIQLIHGPDLNSKSAIISVTSSLVNKFKSTSDFRFETKNSLSYPLLGVSAKFELEQTPKSLDYEINAEYGELKLGSELEAKIDEKTAGDYDVEFEIWGLENKLQLKSRRQVLPNDESKISNSLELNGKKLELDGKVRHVLRPHNIDVGADLTVHVPSHATPFKVGLGLKVNQEEIDAHAKISSGSDHVIDSFIKANKKGNANGSIKVNLKNAVTVNGQIHANNGAGSGDILIDLQNGKRQIKAETTFAIHISKSYDVTISLYPSFNKDKNVKILLSTQNKVSDTSLESNNKLDVLGHPVEVNVKASRTGDRQTGKLNGELEVTLPGDQYFLARGNCDHQQQNDLLNGQTEGSLEYRSNKNTPGRKLGLKTTWKNTNLKKKSVDVVVNLSADDSNGKNINSDLSLLISEESDATTLNSAGKLYGSILKNPVEVTVATNCKKGVTGQIEIRSSYGPDNSVTIKGNHDLSSQTKRGALTIQATTSSKHLKSLNADISGSVAHLKDLQIEGSLNVQALNAEGPLVDLKSQGNAKIATSSGEVKGTLALNKIQPIGVDLTYNINQEKQTGAVSAAVTYGNGESVKGEISGERTSENQVKLSAGLQTPVEGYRNTQLNVNARRSKDNKDLTSSLDLTIDGKVWKLDTELVLSELSPVISVKLLGANGKLHQIYAKANRVSYKQFSADLKLVNEEKSFLLDGTLSVNVENVENLVVKGQVNSPSLNLDKIVFDAHTKGSNNDNKIQISVKTAGKNYISGSFTYGAKDENGKFIIDGSGTLKVKDASKSGHFKYIFQKLEQDKNAEQGVQVSFDGALGDRAVDSEFKLTSKHFRVQNSYCEQKKECAYIEIDNKINTIEVETFNQVLEINLDLRKLGLSHEFGLKAVTNRKGWIVDHTVDAHFQNQENSKYQYSFYLRPNEGGVSLTTPKRIVSLESKTVLPKNFKQGGKGSGEIAFYLDKKNHASKKTALNWFLDVDLKGKITGEAKFNHPGLQKPLAASFKAIREGSTFNGKLDILVELNIFAQDNQKLIATFQQVVSLDDARTRGTSKIIGSLKSQGLGVNVQGSQIVSADRTSKVFSYEAKSNVNIGQTKQENVIATKWSPTEISGIVKVFDTVLIKSVNKITITDNDQIIESEVSSYNNVPVNSRLEIKNANTLSYSVSSSSEPNRKFLLNAGLIPGQVADIRGEVQDAGSKVTLFYATVKLDEVNFLKSEHKVDSKAIKANLEIVKEKLTTYLKGLEATSKEWVEGARKEVKSVGEIAKTAIPNLKPLQQYYANELQEVKQEILNDKSIKELGEVLRKILGSLITAATELFDKLSKIAEESTAILQNSFNSVIAAIENELIPEVKELGSKLLSAAKDILGTVLEMALGVAAKASQIIEKYEPELQELASSFGELFQDFGRLIYRIYENSFENITSIVKRLVSEVKSSRYLEELKIQYEKFVKQGVPSAETIINALREASNFVKDVIPVDFAVRADINALLDSIVNYVEKKLNSQQVNDVAAIEDIIRSIAAIVKKLALIIHTDDLKIPGTNLDSNSLLPLSYLKNLPRLVAVKFSPLSYILNESVSPELGKVLLSLVNKPRNLVPPFPLFGIIVQGQHIFTFDGQHLTFPGKCNYLLARDAVNGNFTLAGAYKDGLLASITLADESGSLTLLQGGKVKLNQDNVELPLRKPTLAAFRDYEIVTLVSTSGIAVECVPDLSGCVVKISGFYHGQIRGLLGNGNGEPYDDLTIPHGKIVTTESQFANAYKLSSSCPDVALPQHGAVHENPACAKLFGWESPLRVCYPFVSTENFKTACAHGLAANVKDTEESIAKAYVAACQERNIPVHVPESLVKCTNGDKPYSVGDTFSVKLPSKSADIVLIVDTQKSNQVIYEKLIKTLIPEISNELHSKGVKDVEFHLVTYGGENQWPSHITVNGKLTFKGKPPGLKFAEDPKSEYDVSQIENQKLREAVLRLKELLHDLGLATGINLKAQTFDEATNYPFRVNALKSIIVVNGAPCEEGKFALIQRAIALSYKNSKLSLNLFTPFGSLLAKDAKKTKDIIGFSDTNVFTVSQAKKNPKGTPDLHKELNYQDYCVGFTIKNRGNAFVNDNFLALNEDGQKQFIHVAASNIVEQLINAEQGLDCECKLVNPWNAINVCSEAYIKDRPSKKV</sequence>
<evidence type="ECO:0000313" key="4">
    <source>
        <dbReference type="EMBL" id="ENN81438.1"/>
    </source>
</evidence>
<feature type="disulfide bond" evidence="3">
    <location>
        <begin position="434"/>
        <end position="439"/>
    </location>
</feature>
<dbReference type="SUPFAM" id="SSF58113">
    <property type="entry name" value="Apolipoprotein A-I"/>
    <property type="match status" value="1"/>
</dbReference>
<reference evidence="4" key="1">
    <citation type="journal article" date="2013" name="Genome Biol.">
        <title>Draft genome of the mountain pine beetle, Dendroctonus ponderosae Hopkins, a major forest pest.</title>
        <authorList>
            <person name="Keeling C.I."/>
            <person name="Yuen M.M."/>
            <person name="Liao N.Y."/>
            <person name="Docking T.R."/>
            <person name="Chan S.K."/>
            <person name="Taylor G.A."/>
            <person name="Palmquist D.L."/>
            <person name="Jackman S.D."/>
            <person name="Nguyen A."/>
            <person name="Li M."/>
            <person name="Henderson H."/>
            <person name="Janes J.K."/>
            <person name="Zhao Y."/>
            <person name="Pandoh P."/>
            <person name="Moore R."/>
            <person name="Sperling F.A."/>
            <person name="Huber D.P."/>
            <person name="Birol I."/>
            <person name="Jones S.J."/>
            <person name="Bohlmann J."/>
        </authorList>
    </citation>
    <scope>NUCLEOTIDE SEQUENCE</scope>
</reference>
<dbReference type="InterPro" id="IPR001747">
    <property type="entry name" value="Vitellogenin_N"/>
</dbReference>
<dbReference type="InterPro" id="IPR015817">
    <property type="entry name" value="Vitellinogen_open_b-sht_sub1"/>
</dbReference>
<gene>
    <name evidence="4" type="ORF">YQE_02131</name>
</gene>
<dbReference type="HOGENOM" id="CLU_225812_0_0_1"/>
<dbReference type="Gene3D" id="2.20.50.20">
    <property type="entry name" value="Lipovitellin. Chain A, domain 3"/>
    <property type="match status" value="1"/>
</dbReference>
<dbReference type="EMBL" id="KB740092">
    <property type="protein sequence ID" value="ENN81438.1"/>
    <property type="molecule type" value="Genomic_DNA"/>
</dbReference>
<dbReference type="OrthoDB" id="6484170at2759"/>
<dbReference type="InterPro" id="IPR015819">
    <property type="entry name" value="Lipid_transp_b-sht_shell"/>
</dbReference>
<dbReference type="SMART" id="SM00638">
    <property type="entry name" value="LPD_N"/>
    <property type="match status" value="1"/>
</dbReference>
<dbReference type="OMA" id="MTWTILE"/>
<name>N6TTR0_DENPD</name>
<feature type="non-terminal residue" evidence="4">
    <location>
        <position position="1"/>
    </location>
</feature>
<dbReference type="Pfam" id="PF09172">
    <property type="entry name" value="Vit_open_b-sht"/>
    <property type="match status" value="1"/>
</dbReference>
<dbReference type="Gene3D" id="2.20.80.10">
    <property type="entry name" value="Lipovitellin-phosvitin complex, chain A, domain 4"/>
    <property type="match status" value="1"/>
</dbReference>
<dbReference type="PANTHER" id="PTHR23345:SF36">
    <property type="entry name" value="APOLIPOPHORINS"/>
    <property type="match status" value="1"/>
</dbReference>
<dbReference type="Pfam" id="PF00094">
    <property type="entry name" value="VWD"/>
    <property type="match status" value="1"/>
</dbReference>
<dbReference type="SUPFAM" id="SSF56968">
    <property type="entry name" value="Lipovitellin-phosvitin complex, beta-sheet shell regions"/>
    <property type="match status" value="2"/>
</dbReference>